<dbReference type="PANTHER" id="PTHR30332">
    <property type="entry name" value="PROBABLE GENERAL SECRETION PATHWAY PROTEIN D"/>
    <property type="match status" value="1"/>
</dbReference>
<reference evidence="12" key="1">
    <citation type="submission" date="2014-02" db="EMBL/GenBank/DDBJ databases">
        <authorList>
            <person name="Gan H."/>
        </authorList>
    </citation>
    <scope>NUCLEOTIDE SEQUENCE [LARGE SCALE GENOMIC DNA]</scope>
    <source>
        <strain evidence="12">S1</strain>
    </source>
</reference>
<feature type="region of interest" description="Disordered" evidence="8">
    <location>
        <begin position="590"/>
        <end position="732"/>
    </location>
</feature>
<feature type="chain" id="PRO_5009681486" evidence="9">
    <location>
        <begin position="32"/>
        <end position="732"/>
    </location>
</feature>
<keyword evidence="5" id="KW-0998">Cell outer membrane</keyword>
<dbReference type="GO" id="GO:0009279">
    <property type="term" value="C:cell outer membrane"/>
    <property type="evidence" value="ECO:0007669"/>
    <property type="project" value="UniProtKB-SubCell"/>
</dbReference>
<feature type="compositionally biased region" description="Low complexity" evidence="8">
    <location>
        <begin position="662"/>
        <end position="692"/>
    </location>
</feature>
<accession>A0A1L1PKI7</accession>
<dbReference type="GO" id="GO:0015627">
    <property type="term" value="C:type II protein secretion system complex"/>
    <property type="evidence" value="ECO:0007669"/>
    <property type="project" value="TreeGrafter"/>
</dbReference>
<dbReference type="InterPro" id="IPR011662">
    <property type="entry name" value="Secretin/TonB_short_N"/>
</dbReference>
<dbReference type="InterPro" id="IPR050810">
    <property type="entry name" value="Bact_Secretion_Sys_Channel"/>
</dbReference>
<evidence type="ECO:0000256" key="7">
    <source>
        <dbReference type="RuleBase" id="RU004004"/>
    </source>
</evidence>
<keyword evidence="3 9" id="KW-0732">Signal</keyword>
<dbReference type="InterPro" id="IPR001775">
    <property type="entry name" value="GspD/PilQ"/>
</dbReference>
<dbReference type="Gene3D" id="3.30.1370.130">
    <property type="match status" value="1"/>
</dbReference>
<dbReference type="GO" id="GO:0009306">
    <property type="term" value="P:protein secretion"/>
    <property type="evidence" value="ECO:0007669"/>
    <property type="project" value="InterPro"/>
</dbReference>
<evidence type="ECO:0000256" key="3">
    <source>
        <dbReference type="ARBA" id="ARBA00022729"/>
    </source>
</evidence>
<dbReference type="InterPro" id="IPR004846">
    <property type="entry name" value="T2SS/T3SS_dom"/>
</dbReference>
<dbReference type="EMBL" id="CCAE010000021">
    <property type="protein sequence ID" value="CDN88259.1"/>
    <property type="molecule type" value="Genomic_DNA"/>
</dbReference>
<organism evidence="11 12">
    <name type="scientific">Hydrogenophaga intermedia</name>
    <dbReference type="NCBI Taxonomy" id="65786"/>
    <lineage>
        <taxon>Bacteria</taxon>
        <taxon>Pseudomonadati</taxon>
        <taxon>Pseudomonadota</taxon>
        <taxon>Betaproteobacteria</taxon>
        <taxon>Burkholderiales</taxon>
        <taxon>Comamonadaceae</taxon>
        <taxon>Hydrogenophaga</taxon>
    </lineage>
</organism>
<feature type="compositionally biased region" description="Low complexity" evidence="8">
    <location>
        <begin position="711"/>
        <end position="720"/>
    </location>
</feature>
<name>A0A1L1PKI7_HYDIT</name>
<dbReference type="Pfam" id="PF00263">
    <property type="entry name" value="Secretin"/>
    <property type="match status" value="1"/>
</dbReference>
<sequence length="732" mass="78273" precursor="true">MNAPLNAPSHLASPRAWSLLAPLLFVLAGCAANPAIEESEALLASGRLDESVLRLESAMREAGNDRELRAAYYRQRDLVSAQLVAQAETERLNGRLADARALFERAQRIDPNSPRVRDGLIVLDNEARVSSGLDEARALIGKQQNEAAERKLREVLRMAPSHAQARRLLDRLRAEAPRPSLPPTALSEALSKPITLDFRDVQIKAVFDLIARTTGLNFVFDKDVRADTRVTLFVRDTSVEEVIRLVLTTNQLERKLLNQNTLMIYPDTPVKKREYLELVTRSFFLANADVKQAQTLIRTLVKTRDIFIDEKLNLVMVKDTPDAVRLAEQLIESLDMAEPEVMLDVEVLEVTRNRLLELGLRFPDQISYGRLTPDLSTTIVNEGVTQSNVTPGGKLAEGFVDLRNRTGLTSFVANPAVVLNLRSEAGSGNTLANPRIRVKNREKAKIHIGDKLPVFTTTSTANVGVSSSVSYLDVGLKLDVEPNVYLDNEVGIKVALEVSSVVREITGPANALAYQIGTRSAGTVLRLRDGETQVLAGLISDEERSAANRLPGLGDLPVVGRLFSSTRDNNGKTEIVLLITPRVVRNVTRPESADAAMPAGSESSVGTLPLQLKRTPPRNLSLSSSSGGARGAPPASEPPAAQAAPAPAPPAGDGTGREVRDAPAGQPAQGQSGQQDPAAQGQGDAPAADGAAAPPPAVAEPAAPASPPATPSSITLTPVAPLTPAPPAGQSP</sequence>
<evidence type="ECO:0000256" key="8">
    <source>
        <dbReference type="SAM" id="MobiDB-lite"/>
    </source>
</evidence>
<evidence type="ECO:0000256" key="9">
    <source>
        <dbReference type="SAM" id="SignalP"/>
    </source>
</evidence>
<dbReference type="PANTHER" id="PTHR30332:SF17">
    <property type="entry name" value="TYPE IV PILIATION SYSTEM PROTEIN DR_0774-RELATED"/>
    <property type="match status" value="1"/>
</dbReference>
<evidence type="ECO:0000256" key="1">
    <source>
        <dbReference type="ARBA" id="ARBA00004370"/>
    </source>
</evidence>
<dbReference type="SMART" id="SM00965">
    <property type="entry name" value="STN"/>
    <property type="match status" value="1"/>
</dbReference>
<feature type="compositionally biased region" description="Pro residues" evidence="8">
    <location>
        <begin position="693"/>
        <end position="710"/>
    </location>
</feature>
<dbReference type="AlphaFoldDB" id="A0A1L1PKI7"/>
<feature type="signal peptide" evidence="9">
    <location>
        <begin position="1"/>
        <end position="31"/>
    </location>
</feature>
<keyword evidence="2 7" id="KW-0813">Transport</keyword>
<feature type="compositionally biased region" description="Low complexity" evidence="8">
    <location>
        <begin position="617"/>
        <end position="645"/>
    </location>
</feature>
<evidence type="ECO:0000259" key="10">
    <source>
        <dbReference type="SMART" id="SM00965"/>
    </source>
</evidence>
<gene>
    <name evidence="11" type="ORF">BN948_02692</name>
</gene>
<evidence type="ECO:0000256" key="5">
    <source>
        <dbReference type="ARBA" id="ARBA00023237"/>
    </source>
</evidence>
<evidence type="ECO:0000256" key="2">
    <source>
        <dbReference type="ARBA" id="ARBA00022448"/>
    </source>
</evidence>
<evidence type="ECO:0000313" key="12">
    <source>
        <dbReference type="Proteomes" id="UP000028878"/>
    </source>
</evidence>
<comment type="subcellular location">
    <subcellularLocation>
        <location evidence="7">Cell outer membrane</location>
    </subcellularLocation>
    <subcellularLocation>
        <location evidence="1">Membrane</location>
    </subcellularLocation>
</comment>
<dbReference type="Gene3D" id="1.25.40.10">
    <property type="entry name" value="Tetratricopeptide repeat domain"/>
    <property type="match status" value="1"/>
</dbReference>
<dbReference type="Pfam" id="PF07660">
    <property type="entry name" value="STN"/>
    <property type="match status" value="1"/>
</dbReference>
<keyword evidence="4" id="KW-0472">Membrane</keyword>
<dbReference type="InterPro" id="IPR005644">
    <property type="entry name" value="NolW-like"/>
</dbReference>
<dbReference type="Proteomes" id="UP000028878">
    <property type="component" value="Unassembled WGS sequence"/>
</dbReference>
<comment type="similarity">
    <text evidence="6">Belongs to the bacterial secretin family.</text>
</comment>
<dbReference type="SUPFAM" id="SSF48452">
    <property type="entry name" value="TPR-like"/>
    <property type="match status" value="1"/>
</dbReference>
<reference evidence="12" key="2">
    <citation type="submission" date="2014-11" db="EMBL/GenBank/DDBJ databases">
        <title>Draft genome sequence of Hydrogenophaga intermedia S1.</title>
        <authorList>
            <person name="Gan H.M."/>
            <person name="Chew T.H."/>
            <person name="Stolz A."/>
        </authorList>
    </citation>
    <scope>NUCLEOTIDE SEQUENCE [LARGE SCALE GENOMIC DNA]</scope>
    <source>
        <strain evidence="12">S1</strain>
    </source>
</reference>
<proteinExistence type="inferred from homology"/>
<feature type="domain" description="Secretin/TonB short N-terminal" evidence="10">
    <location>
        <begin position="216"/>
        <end position="267"/>
    </location>
</feature>
<evidence type="ECO:0000256" key="4">
    <source>
        <dbReference type="ARBA" id="ARBA00023136"/>
    </source>
</evidence>
<dbReference type="Gene3D" id="3.30.1370.120">
    <property type="match status" value="1"/>
</dbReference>
<dbReference type="PRINTS" id="PR01032">
    <property type="entry name" value="PHAGEIV"/>
</dbReference>
<evidence type="ECO:0000256" key="6">
    <source>
        <dbReference type="RuleBase" id="RU004003"/>
    </source>
</evidence>
<keyword evidence="12" id="KW-1185">Reference proteome</keyword>
<dbReference type="PRINTS" id="PR00811">
    <property type="entry name" value="BCTERIALGSPD"/>
</dbReference>
<protein>
    <submittedName>
        <fullName evidence="11">GspD2 protein</fullName>
    </submittedName>
</protein>
<evidence type="ECO:0000313" key="11">
    <source>
        <dbReference type="EMBL" id="CDN88259.1"/>
    </source>
</evidence>
<dbReference type="InterPro" id="IPR011990">
    <property type="entry name" value="TPR-like_helical_dom_sf"/>
</dbReference>
<dbReference type="InterPro" id="IPR038591">
    <property type="entry name" value="NolW-like_sf"/>
</dbReference>
<dbReference type="Pfam" id="PF03958">
    <property type="entry name" value="Secretin_N"/>
    <property type="match status" value="1"/>
</dbReference>
<feature type="compositionally biased region" description="Pro residues" evidence="8">
    <location>
        <begin position="721"/>
        <end position="732"/>
    </location>
</feature>